<dbReference type="InterPro" id="IPR022409">
    <property type="entry name" value="PKD/Chitinase_dom"/>
</dbReference>
<dbReference type="Pfam" id="PF18962">
    <property type="entry name" value="Por_Secre_tail"/>
    <property type="match status" value="1"/>
</dbReference>
<name>A0A1G8RDR2_9FLAO</name>
<reference evidence="4 5" key="1">
    <citation type="submission" date="2016-10" db="EMBL/GenBank/DDBJ databases">
        <authorList>
            <person name="de Groot N.N."/>
        </authorList>
    </citation>
    <scope>NUCLEOTIDE SEQUENCE [LARGE SCALE GENOMIC DNA]</scope>
    <source>
        <strain evidence="4 5">CGMCC 1.10076</strain>
    </source>
</reference>
<dbReference type="EMBL" id="FNEZ01000001">
    <property type="protein sequence ID" value="SDJ15132.1"/>
    <property type="molecule type" value="Genomic_DNA"/>
</dbReference>
<dbReference type="Pfam" id="PF18911">
    <property type="entry name" value="PKD_4"/>
    <property type="match status" value="1"/>
</dbReference>
<evidence type="ECO:0000256" key="2">
    <source>
        <dbReference type="SAM" id="SignalP"/>
    </source>
</evidence>
<dbReference type="Gene3D" id="2.60.40.10">
    <property type="entry name" value="Immunoglobulins"/>
    <property type="match status" value="1"/>
</dbReference>
<dbReference type="NCBIfam" id="TIGR04183">
    <property type="entry name" value="Por_Secre_tail"/>
    <property type="match status" value="1"/>
</dbReference>
<dbReference type="RefSeq" id="WP_170227496.1">
    <property type="nucleotide sequence ID" value="NZ_BKAI01000001.1"/>
</dbReference>
<dbReference type="InterPro" id="IPR035986">
    <property type="entry name" value="PKD_dom_sf"/>
</dbReference>
<dbReference type="InterPro" id="IPR044023">
    <property type="entry name" value="Ig_7"/>
</dbReference>
<feature type="signal peptide" evidence="2">
    <location>
        <begin position="1"/>
        <end position="23"/>
    </location>
</feature>
<feature type="chain" id="PRO_5011506793" evidence="2">
    <location>
        <begin position="24"/>
        <end position="952"/>
    </location>
</feature>
<evidence type="ECO:0000313" key="5">
    <source>
        <dbReference type="Proteomes" id="UP000199580"/>
    </source>
</evidence>
<dbReference type="InterPro" id="IPR013783">
    <property type="entry name" value="Ig-like_fold"/>
</dbReference>
<organism evidence="4 5">
    <name type="scientific">Flavobacterium noncentrifugens</name>
    <dbReference type="NCBI Taxonomy" id="1128970"/>
    <lineage>
        <taxon>Bacteria</taxon>
        <taxon>Pseudomonadati</taxon>
        <taxon>Bacteroidota</taxon>
        <taxon>Flavobacteriia</taxon>
        <taxon>Flavobacteriales</taxon>
        <taxon>Flavobacteriaceae</taxon>
        <taxon>Flavobacterium</taxon>
    </lineage>
</organism>
<dbReference type="CDD" id="cd00146">
    <property type="entry name" value="PKD"/>
    <property type="match status" value="1"/>
</dbReference>
<dbReference type="Pfam" id="PF19081">
    <property type="entry name" value="Ig_7"/>
    <property type="match status" value="8"/>
</dbReference>
<dbReference type="SUPFAM" id="SSF49299">
    <property type="entry name" value="PKD domain"/>
    <property type="match status" value="1"/>
</dbReference>
<dbReference type="PROSITE" id="PS50093">
    <property type="entry name" value="PKD"/>
    <property type="match status" value="1"/>
</dbReference>
<accession>A0A1G8RDR2</accession>
<feature type="domain" description="PKD" evidence="3">
    <location>
        <begin position="155"/>
        <end position="240"/>
    </location>
</feature>
<dbReference type="InterPro" id="IPR026444">
    <property type="entry name" value="Secre_tail"/>
</dbReference>
<dbReference type="AlphaFoldDB" id="A0A1G8RDR2"/>
<sequence length="952" mass="95883">MKTTKKYTVVWMVLLFAQLSAFAQYHGGLSDGAALSTISNATCSQQPPSFFAYFGGEGDTATVAELISTSCSTPPSQIAYMGGQADGAAVAELGSTVCGIPPSFFAYMGGESDGAAVSDLIPSICGFPPSFIAYFGGAGSGAAMDVIASCPITPPVANFTASTTTICVGNTVTFTDTSASAPSVWNWSFPGGTPATSTEQNPTVQYNSAGVYSVTLVATNFNGSNTKTISDLIAVTAVPTVLTTTPGSRCDTGIVALSATASAGTLKWYNVATGGSALGTGVNFNTPSIAATTTYYVEAAVGTCASVRTAVIATVNATPSVAATTPNSRCDSGSVNLSATASAGTLSWFAASTGGTALGTGTTFATPIINATTTFYVQAANGTCISPRTAVIATVNATPTVTATTPGSRCDSGTVVLSATANTGTLNWYNVPAGGSVLATGNSFTTPSISATTTYYVEATTGSCASARTAVIATANVTPAVNSTTPAARCDSGSVTLAATATAGTLRWYNVASGGLVLASGNSFATPSVSATTTYYVEAVNGSCLSARTAVIATVNATPTVTSTMPGNRCGNGIVTLQATASAGTLNWYSSATGGTLLATGTSFSPNVSATTTYYVGASNASCNSARTAVIATVNAQPEITATTPGSRCDSGIVNLSAVASSGTVNWYNVATGGAILTTGSSFAPSITATTIFYVEAVNASCSSGRIAVLATVNVSPIIVATTAGARCNPGAINLSASSNSGTISWYNSATGGTALATGNSFSPNITATTIYYVEAANGSCVSPRIAVAATINAVAAPTGTQNQTFCGQETVGLIVVNGENVVWYDAPVNGNVVPNNTPIVSGTTYYASQTVDCESQSRLAVTMTSGNCLDVKGFDKDALKVYPNPVSDILNISYTQPIENIEVVNMLGQMVYSKTVHATDSKIDMSRYSAGTYLVRISIDNAIKTYKVIKK</sequence>
<protein>
    <submittedName>
        <fullName evidence="4">Por secretion system C-terminal sorting domain-containing protein</fullName>
    </submittedName>
</protein>
<dbReference type="STRING" id="1128970.SAMN04487935_0077"/>
<proteinExistence type="predicted"/>
<evidence type="ECO:0000313" key="4">
    <source>
        <dbReference type="EMBL" id="SDJ15132.1"/>
    </source>
</evidence>
<keyword evidence="5" id="KW-1185">Reference proteome</keyword>
<gene>
    <name evidence="4" type="ORF">SAMN04487935_0077</name>
</gene>
<dbReference type="InterPro" id="IPR000601">
    <property type="entry name" value="PKD_dom"/>
</dbReference>
<dbReference type="Proteomes" id="UP000199580">
    <property type="component" value="Unassembled WGS sequence"/>
</dbReference>
<evidence type="ECO:0000256" key="1">
    <source>
        <dbReference type="ARBA" id="ARBA00022729"/>
    </source>
</evidence>
<keyword evidence="1 2" id="KW-0732">Signal</keyword>
<dbReference type="Gene3D" id="2.60.40.3080">
    <property type="match status" value="1"/>
</dbReference>
<evidence type="ECO:0000259" key="3">
    <source>
        <dbReference type="PROSITE" id="PS50093"/>
    </source>
</evidence>
<dbReference type="SMART" id="SM00089">
    <property type="entry name" value="PKD"/>
    <property type="match status" value="1"/>
</dbReference>